<keyword evidence="1" id="KW-0732">Signal</keyword>
<dbReference type="PANTHER" id="PTHR37389">
    <property type="entry name" value="NODULIN-24"/>
    <property type="match status" value="1"/>
</dbReference>
<comment type="caution">
    <text evidence="2">The sequence shown here is derived from an EMBL/GenBank/DDBJ whole genome shotgun (WGS) entry which is preliminary data.</text>
</comment>
<name>A0AAV0BX83_9ASTE</name>
<dbReference type="PANTHER" id="PTHR37389:SF40">
    <property type="entry name" value="NODULIN-24"/>
    <property type="match status" value="1"/>
</dbReference>
<dbReference type="AlphaFoldDB" id="A0AAV0BX83"/>
<evidence type="ECO:0000256" key="1">
    <source>
        <dbReference type="SAM" id="SignalP"/>
    </source>
</evidence>
<accession>A0AAV0BX83</accession>
<organism evidence="2 3">
    <name type="scientific">Cuscuta epithymum</name>
    <dbReference type="NCBI Taxonomy" id="186058"/>
    <lineage>
        <taxon>Eukaryota</taxon>
        <taxon>Viridiplantae</taxon>
        <taxon>Streptophyta</taxon>
        <taxon>Embryophyta</taxon>
        <taxon>Tracheophyta</taxon>
        <taxon>Spermatophyta</taxon>
        <taxon>Magnoliopsida</taxon>
        <taxon>eudicotyledons</taxon>
        <taxon>Gunneridae</taxon>
        <taxon>Pentapetalae</taxon>
        <taxon>asterids</taxon>
        <taxon>lamiids</taxon>
        <taxon>Solanales</taxon>
        <taxon>Convolvulaceae</taxon>
        <taxon>Cuscuteae</taxon>
        <taxon>Cuscuta</taxon>
        <taxon>Cuscuta subgen. Cuscuta</taxon>
    </lineage>
</organism>
<reference evidence="2" key="1">
    <citation type="submission" date="2022-07" db="EMBL/GenBank/DDBJ databases">
        <authorList>
            <person name="Macas J."/>
            <person name="Novak P."/>
            <person name="Neumann P."/>
        </authorList>
    </citation>
    <scope>NUCLEOTIDE SEQUENCE</scope>
</reference>
<gene>
    <name evidence="2" type="ORF">CEPIT_LOCUS2</name>
</gene>
<sequence>MTSKTFILIGLSLALVLLIASEVSARDLAETSTKNVAEKANEVAEDHKHVDGYGGGGHYGGGGPYGGGGGHYGGGGGQYGGGGGQYGGGGGHYGGGGGHGGGGGGHGGCRYGCCGYSCQRCCSYQGEAADEAAAGQP</sequence>
<feature type="chain" id="PRO_5044009826" description="Glycine-rich protein" evidence="1">
    <location>
        <begin position="26"/>
        <end position="137"/>
    </location>
</feature>
<dbReference type="Proteomes" id="UP001152523">
    <property type="component" value="Unassembled WGS sequence"/>
</dbReference>
<dbReference type="EMBL" id="CAMAPF010000001">
    <property type="protein sequence ID" value="CAH9049932.1"/>
    <property type="molecule type" value="Genomic_DNA"/>
</dbReference>
<dbReference type="InterPro" id="IPR010800">
    <property type="entry name" value="GRP"/>
</dbReference>
<evidence type="ECO:0000313" key="2">
    <source>
        <dbReference type="EMBL" id="CAH9049932.1"/>
    </source>
</evidence>
<proteinExistence type="predicted"/>
<evidence type="ECO:0000313" key="3">
    <source>
        <dbReference type="Proteomes" id="UP001152523"/>
    </source>
</evidence>
<evidence type="ECO:0008006" key="4">
    <source>
        <dbReference type="Google" id="ProtNLM"/>
    </source>
</evidence>
<feature type="signal peptide" evidence="1">
    <location>
        <begin position="1"/>
        <end position="25"/>
    </location>
</feature>
<dbReference type="Pfam" id="PF07172">
    <property type="entry name" value="GRP"/>
    <property type="match status" value="1"/>
</dbReference>
<keyword evidence="3" id="KW-1185">Reference proteome</keyword>
<protein>
    <recommendedName>
        <fullName evidence="4">Glycine-rich protein</fullName>
    </recommendedName>
</protein>